<evidence type="ECO:0000313" key="3">
    <source>
        <dbReference type="EMBL" id="PHF02611.1"/>
    </source>
</evidence>
<evidence type="ECO:0000313" key="5">
    <source>
        <dbReference type="Proteomes" id="UP001248134"/>
    </source>
</evidence>
<dbReference type="EMBL" id="VLYX01000007">
    <property type="protein sequence ID" value="MDR4326253.1"/>
    <property type="molecule type" value="Genomic_DNA"/>
</dbReference>
<organism evidence="2 5">
    <name type="scientific">Bacillus pseudomycoides</name>
    <dbReference type="NCBI Taxonomy" id="64104"/>
    <lineage>
        <taxon>Bacteria</taxon>
        <taxon>Bacillati</taxon>
        <taxon>Bacillota</taxon>
        <taxon>Bacilli</taxon>
        <taxon>Bacillales</taxon>
        <taxon>Bacillaceae</taxon>
        <taxon>Bacillus</taxon>
        <taxon>Bacillus cereus group</taxon>
    </lineage>
</organism>
<dbReference type="InterPro" id="IPR000086">
    <property type="entry name" value="NUDIX_hydrolase_dom"/>
</dbReference>
<dbReference type="AlphaFoldDB" id="A0AAJ1Z0S5"/>
<dbReference type="Gene3D" id="3.90.79.10">
    <property type="entry name" value="Nucleoside Triphosphate Pyrophosphohydrolase"/>
    <property type="match status" value="1"/>
</dbReference>
<dbReference type="Proteomes" id="UP001248134">
    <property type="component" value="Unassembled WGS sequence"/>
</dbReference>
<accession>A0AAJ1Z0S5</accession>
<reference evidence="2" key="2">
    <citation type="submission" date="2019-07" db="EMBL/GenBank/DDBJ databases">
        <title>Phylogenomic Reclassification of ATCC Bacillus Strains and Various Taxa within the Genus Bacillus.</title>
        <authorList>
            <person name="Riojas M.A."/>
            <person name="Frank A.M."/>
            <person name="Fenn S.L."/>
            <person name="King S.P."/>
            <person name="Brower S.M."/>
            <person name="Hazbon M.H."/>
        </authorList>
    </citation>
    <scope>NUCLEOTIDE SEQUENCE</scope>
    <source>
        <strain evidence="2">NR-12239</strain>
    </source>
</reference>
<dbReference type="InterPro" id="IPR015797">
    <property type="entry name" value="NUDIX_hydrolase-like_dom_sf"/>
</dbReference>
<feature type="domain" description="Nudix hydrolase" evidence="1">
    <location>
        <begin position="35"/>
        <end position="81"/>
    </location>
</feature>
<dbReference type="RefSeq" id="WP_003198201.1">
    <property type="nucleotide sequence ID" value="NZ_CM000743.1"/>
</dbReference>
<dbReference type="EMBL" id="NUTL01000028">
    <property type="protein sequence ID" value="PHF02611.1"/>
    <property type="molecule type" value="Genomic_DNA"/>
</dbReference>
<evidence type="ECO:0000259" key="1">
    <source>
        <dbReference type="Pfam" id="PF00293"/>
    </source>
</evidence>
<name>A0AAJ1Z0S5_9BACI</name>
<proteinExistence type="predicted"/>
<dbReference type="GO" id="GO:0016787">
    <property type="term" value="F:hydrolase activity"/>
    <property type="evidence" value="ECO:0007669"/>
    <property type="project" value="UniProtKB-KW"/>
</dbReference>
<evidence type="ECO:0000313" key="4">
    <source>
        <dbReference type="Proteomes" id="UP000221918"/>
    </source>
</evidence>
<gene>
    <name evidence="3" type="ORF">COF81_06665</name>
    <name evidence="2" type="ORF">FOS08_09925</name>
</gene>
<dbReference type="Pfam" id="PF00293">
    <property type="entry name" value="NUDIX"/>
    <property type="match status" value="1"/>
</dbReference>
<sequence length="86" mass="10121">MVNCILLEFLNIEEYAINDYSPLGSSFVAANYNDKYLLCFNIYRKQWELPAGGREQNESLREYAVRELYEETSQRVQNLKYGSIKP</sequence>
<keyword evidence="2" id="KW-0378">Hydrolase</keyword>
<reference evidence="3 4" key="1">
    <citation type="submission" date="2017-09" db="EMBL/GenBank/DDBJ databases">
        <title>Large-scale bioinformatics analysis of Bacillus genomes uncovers conserved roles of natural products in bacterial physiology.</title>
        <authorList>
            <consortium name="Agbiome Team Llc"/>
            <person name="Bleich R.M."/>
            <person name="Grubbs K.J."/>
            <person name="Santa Maria K.C."/>
            <person name="Allen S.E."/>
            <person name="Farag S."/>
            <person name="Shank E.A."/>
            <person name="Bowers A."/>
        </authorList>
    </citation>
    <scope>NUCLEOTIDE SEQUENCE [LARGE SCALE GENOMIC DNA]</scope>
    <source>
        <strain evidence="3 4">AFS037265</strain>
    </source>
</reference>
<dbReference type="SUPFAM" id="SSF55811">
    <property type="entry name" value="Nudix"/>
    <property type="match status" value="1"/>
</dbReference>
<evidence type="ECO:0000313" key="2">
    <source>
        <dbReference type="EMBL" id="MDR4326253.1"/>
    </source>
</evidence>
<protein>
    <submittedName>
        <fullName evidence="2">NUDIX hydrolase</fullName>
    </submittedName>
</protein>
<dbReference type="Proteomes" id="UP000221918">
    <property type="component" value="Unassembled WGS sequence"/>
</dbReference>
<comment type="caution">
    <text evidence="2">The sequence shown here is derived from an EMBL/GenBank/DDBJ whole genome shotgun (WGS) entry which is preliminary data.</text>
</comment>